<keyword evidence="7 9" id="KW-0811">Translocation</keyword>
<dbReference type="PANTHER" id="PTHR42982">
    <property type="entry name" value="SEC-INDEPENDENT PROTEIN TRANSLOCASE PROTEIN TATA"/>
    <property type="match status" value="1"/>
</dbReference>
<accession>A0ABS5BT62</accession>
<evidence type="ECO:0000256" key="5">
    <source>
        <dbReference type="ARBA" id="ARBA00022927"/>
    </source>
</evidence>
<protein>
    <recommendedName>
        <fullName evidence="9">Sec-independent protein translocase protein TatA</fullName>
    </recommendedName>
</protein>
<proteinExistence type="inferred from homology"/>
<dbReference type="Proteomes" id="UP000676565">
    <property type="component" value="Unassembled WGS sequence"/>
</dbReference>
<evidence type="ECO:0000256" key="10">
    <source>
        <dbReference type="SAM" id="MobiDB-lite"/>
    </source>
</evidence>
<keyword evidence="12" id="KW-1185">Reference proteome</keyword>
<evidence type="ECO:0000313" key="12">
    <source>
        <dbReference type="Proteomes" id="UP000676565"/>
    </source>
</evidence>
<comment type="subunit">
    <text evidence="9">Forms a complex with TatC.</text>
</comment>
<sequence length="98" mass="10246">MSTTLFAMFGLGGPEILLLLVLGVLLFGRKLPDVGRSLGKTVVEVKKGLKGIEDEVSEPSAPRAAIEPEPIKAPTRVTPSSAPRFDDAPAPTSAPPKV</sequence>
<comment type="function">
    <text evidence="9">Part of the twin-arginine translocation (Tat) system that transports large folded proteins containing a characteristic twin-arginine motif in their signal peptide across membranes. TatA could form the protein-conducting channel of the Tat system.</text>
</comment>
<organism evidence="11 12">
    <name type="scientific">Gemmata palustris</name>
    <dbReference type="NCBI Taxonomy" id="2822762"/>
    <lineage>
        <taxon>Bacteria</taxon>
        <taxon>Pseudomonadati</taxon>
        <taxon>Planctomycetota</taxon>
        <taxon>Planctomycetia</taxon>
        <taxon>Gemmatales</taxon>
        <taxon>Gemmataceae</taxon>
        <taxon>Gemmata</taxon>
    </lineage>
</organism>
<feature type="region of interest" description="Disordered" evidence="10">
    <location>
        <begin position="54"/>
        <end position="98"/>
    </location>
</feature>
<dbReference type="Gene3D" id="1.20.5.3310">
    <property type="match status" value="1"/>
</dbReference>
<comment type="caution">
    <text evidence="11">The sequence shown here is derived from an EMBL/GenBank/DDBJ whole genome shotgun (WGS) entry which is preliminary data.</text>
</comment>
<keyword evidence="4 9" id="KW-0812">Transmembrane</keyword>
<evidence type="ECO:0000256" key="1">
    <source>
        <dbReference type="ARBA" id="ARBA00004162"/>
    </source>
</evidence>
<reference evidence="11 12" key="1">
    <citation type="submission" date="2021-04" db="EMBL/GenBank/DDBJ databases">
        <authorList>
            <person name="Ivanova A."/>
        </authorList>
    </citation>
    <scope>NUCLEOTIDE SEQUENCE [LARGE SCALE GENOMIC DNA]</scope>
    <source>
        <strain evidence="11 12">G18</strain>
    </source>
</reference>
<evidence type="ECO:0000256" key="2">
    <source>
        <dbReference type="ARBA" id="ARBA00022448"/>
    </source>
</evidence>
<evidence type="ECO:0000256" key="3">
    <source>
        <dbReference type="ARBA" id="ARBA00022475"/>
    </source>
</evidence>
<dbReference type="Pfam" id="PF02416">
    <property type="entry name" value="TatA_B_E"/>
    <property type="match status" value="1"/>
</dbReference>
<dbReference type="InterPro" id="IPR003369">
    <property type="entry name" value="TatA/B/E"/>
</dbReference>
<evidence type="ECO:0000256" key="7">
    <source>
        <dbReference type="ARBA" id="ARBA00023010"/>
    </source>
</evidence>
<name>A0ABS5BT62_9BACT</name>
<comment type="similarity">
    <text evidence="9">Belongs to the TatA/E family.</text>
</comment>
<keyword evidence="3 9" id="KW-1003">Cell membrane</keyword>
<dbReference type="RefSeq" id="WP_210655364.1">
    <property type="nucleotide sequence ID" value="NZ_JAGKQQ010000001.1"/>
</dbReference>
<keyword evidence="5 9" id="KW-0653">Protein transport</keyword>
<gene>
    <name evidence="9" type="primary">tatA</name>
    <name evidence="11" type="ORF">J8F10_16375</name>
</gene>
<evidence type="ECO:0000256" key="6">
    <source>
        <dbReference type="ARBA" id="ARBA00022989"/>
    </source>
</evidence>
<dbReference type="PANTHER" id="PTHR42982:SF1">
    <property type="entry name" value="SEC-INDEPENDENT PROTEIN TRANSLOCASE PROTEIN TATA"/>
    <property type="match status" value="1"/>
</dbReference>
<keyword evidence="6 9" id="KW-1133">Transmembrane helix</keyword>
<dbReference type="EMBL" id="JAGKQQ010000001">
    <property type="protein sequence ID" value="MBP3956850.1"/>
    <property type="molecule type" value="Genomic_DNA"/>
</dbReference>
<keyword evidence="2 9" id="KW-0813">Transport</keyword>
<dbReference type="HAMAP" id="MF_00236">
    <property type="entry name" value="TatA_E"/>
    <property type="match status" value="1"/>
</dbReference>
<evidence type="ECO:0000256" key="4">
    <source>
        <dbReference type="ARBA" id="ARBA00022692"/>
    </source>
</evidence>
<feature type="transmembrane region" description="Helical" evidence="9">
    <location>
        <begin position="6"/>
        <end position="27"/>
    </location>
</feature>
<evidence type="ECO:0000256" key="9">
    <source>
        <dbReference type="HAMAP-Rule" id="MF_00236"/>
    </source>
</evidence>
<evidence type="ECO:0000256" key="8">
    <source>
        <dbReference type="ARBA" id="ARBA00023136"/>
    </source>
</evidence>
<keyword evidence="8 9" id="KW-0472">Membrane</keyword>
<dbReference type="InterPro" id="IPR006312">
    <property type="entry name" value="TatA/E"/>
</dbReference>
<comment type="subcellular location">
    <subcellularLocation>
        <location evidence="1 9">Cell membrane</location>
        <topology evidence="1 9">Single-pass membrane protein</topology>
    </subcellularLocation>
</comment>
<evidence type="ECO:0000313" key="11">
    <source>
        <dbReference type="EMBL" id="MBP3956850.1"/>
    </source>
</evidence>